<dbReference type="Pfam" id="PF17764">
    <property type="entry name" value="PriA_3primeBD"/>
    <property type="match status" value="1"/>
</dbReference>
<dbReference type="RefSeq" id="WP_278156101.1">
    <property type="nucleotide sequence ID" value="NZ_CP121252.1"/>
</dbReference>
<feature type="binding site" evidence="8">
    <location>
        <position position="432"/>
    </location>
    <ligand>
        <name>Zn(2+)</name>
        <dbReference type="ChEBI" id="CHEBI:29105"/>
        <label>2</label>
    </ligand>
</feature>
<feature type="binding site" evidence="8">
    <location>
        <position position="429"/>
    </location>
    <ligand>
        <name>Zn(2+)</name>
        <dbReference type="ChEBI" id="CHEBI:29105"/>
        <label>2</label>
    </ligand>
</feature>
<evidence type="ECO:0000256" key="8">
    <source>
        <dbReference type="HAMAP-Rule" id="MF_00983"/>
    </source>
</evidence>
<dbReference type="InterPro" id="IPR005259">
    <property type="entry name" value="PriA"/>
</dbReference>
<protein>
    <recommendedName>
        <fullName evidence="8">Probable replication restart protein PriA</fullName>
    </recommendedName>
    <alternativeName>
        <fullName evidence="8">Putative ATP-dependent DNA helicase PriA</fullName>
    </alternativeName>
</protein>
<dbReference type="InterPro" id="IPR041222">
    <property type="entry name" value="PriA_3primeBD"/>
</dbReference>
<comment type="caution">
    <text evidence="8">As this protein does not have any detectable helicase domains, it probably does not have helicase activity.</text>
</comment>
<evidence type="ECO:0000256" key="3">
    <source>
        <dbReference type="ARBA" id="ARBA00022723"/>
    </source>
</evidence>
<reference evidence="10 11" key="1">
    <citation type="submission" date="2023-04" db="EMBL/GenBank/DDBJ databases">
        <title>Funneling lignin-derived compounds into biodiesel using alkali-halophilic Citricoccus sp. P2.</title>
        <authorList>
            <person name="Luo C.-B."/>
        </authorList>
    </citation>
    <scope>NUCLEOTIDE SEQUENCE [LARGE SCALE GENOMIC DNA]</scope>
    <source>
        <strain evidence="10 11">P2</strain>
    </source>
</reference>
<keyword evidence="5 8" id="KW-0862">Zinc</keyword>
<name>A0ABY8H2P7_9MICC</name>
<dbReference type="Gene3D" id="3.40.50.300">
    <property type="entry name" value="P-loop containing nucleotide triphosphate hydrolases"/>
    <property type="match status" value="1"/>
</dbReference>
<comment type="cofactor">
    <cofactor evidence="8">
        <name>Zn(2+)</name>
        <dbReference type="ChEBI" id="CHEBI:29105"/>
    </cofactor>
    <text evidence="8">Binds 2 zinc ions per subunit.</text>
</comment>
<dbReference type="InterPro" id="IPR027417">
    <property type="entry name" value="P-loop_NTPase"/>
</dbReference>
<gene>
    <name evidence="8" type="primary">priA</name>
    <name evidence="10" type="ORF">P8192_08240</name>
</gene>
<keyword evidence="7 8" id="KW-0238">DNA-binding</keyword>
<comment type="subunit">
    <text evidence="8">Component of the replication restart primosome.</text>
</comment>
<comment type="similarity">
    <text evidence="8">Belongs to the helicase family. PriA subfamily.</text>
</comment>
<dbReference type="PANTHER" id="PTHR30580">
    <property type="entry name" value="PRIMOSOMAL PROTEIN N"/>
    <property type="match status" value="1"/>
</dbReference>
<feature type="binding site" evidence="8">
    <location>
        <position position="420"/>
    </location>
    <ligand>
        <name>Zn(2+)</name>
        <dbReference type="ChEBI" id="CHEBI:29105"/>
        <label>1</label>
    </ligand>
</feature>
<evidence type="ECO:0000256" key="6">
    <source>
        <dbReference type="ARBA" id="ARBA00022840"/>
    </source>
</evidence>
<dbReference type="Gene3D" id="3.40.1440.60">
    <property type="entry name" value="PriA, 3(prime) DNA-binding domain"/>
    <property type="match status" value="1"/>
</dbReference>
<feature type="binding site" evidence="8">
    <location>
        <position position="466"/>
    </location>
    <ligand>
        <name>Zn(2+)</name>
        <dbReference type="ChEBI" id="CHEBI:29105"/>
        <label>1</label>
    </ligand>
</feature>
<keyword evidence="11" id="KW-1185">Reference proteome</keyword>
<sequence length="699" mass="75290">MPPSESDAPDALFSLPASAQGVAALPETAHGWPPLPLAAVIIDSAVPHLDRRFDYLVPPDLDVAAQPGVRVKVRFGHQMMTGWLVERHERITTGTKFVPLKTVVSTLPVLDPDVLALAERTAQRYAGNVADVLRNVVPPRVARVEKEFVDDAARAPETPAPVRSVSDYGLSDLDRLVDVTQELAGTVSRCALALPSAHGDWDAMGLLADVAQQTAAAERGVIIIVPDVRALERLSGLLESRLGRGGFARLSASDGPTPRYRDFLRVKTGQRRIVIGTRAAVWAPVHDLGLLVVWDDADTLHSEPRAPYHHAREVALMRAEAQACRALVVDTSRSVETQRLVESGHLHEIEVPRTVRHAVSPRVIATADSFNAARDPLASRARLPHLAWSAARSALEGKNVPAGPVLVQVGRSGFIPGLLCESCRNPARCRTCAGPLTYPNQVAAHRGEASCRWCGRHDRQFRCTECGSPRLRAGARGVDRTAEELGRAFPQVPVLSSSADHMLTTVDAEPALVVATTGAEPVADGGYASALLLDGDSQLQREGLRVPETVLGHWMRAATLVRPASQGGTVVVTAAREDVVGALVRMNPVSFASRELAERVHLQLPPAMRSAEILGPRPALQRFIDAVQLPYHAAHSPWIGPTPLSEDEPHGTGDYRALLFFPYKVAAEVTAVLRSARAASSARRTDGAVRLRIDPVDIL</sequence>
<keyword evidence="1 8" id="KW-0639">Primosome</keyword>
<dbReference type="HAMAP" id="MF_00983">
    <property type="entry name" value="PriA"/>
    <property type="match status" value="1"/>
</dbReference>
<dbReference type="PANTHER" id="PTHR30580:SF0">
    <property type="entry name" value="PRIMOSOMAL PROTEIN N"/>
    <property type="match status" value="1"/>
</dbReference>
<evidence type="ECO:0000256" key="2">
    <source>
        <dbReference type="ARBA" id="ARBA00022705"/>
    </source>
</evidence>
<evidence type="ECO:0000256" key="5">
    <source>
        <dbReference type="ARBA" id="ARBA00022833"/>
    </source>
</evidence>
<dbReference type="EMBL" id="CP121252">
    <property type="protein sequence ID" value="WFP15412.1"/>
    <property type="molecule type" value="Genomic_DNA"/>
</dbReference>
<feature type="binding site" evidence="8">
    <location>
        <position position="454"/>
    </location>
    <ligand>
        <name>Zn(2+)</name>
        <dbReference type="ChEBI" id="CHEBI:29105"/>
        <label>2</label>
    </ligand>
</feature>
<evidence type="ECO:0000313" key="11">
    <source>
        <dbReference type="Proteomes" id="UP001219037"/>
    </source>
</evidence>
<dbReference type="InterPro" id="IPR042115">
    <property type="entry name" value="PriA_3primeBD_sf"/>
</dbReference>
<comment type="function">
    <text evidence="8">Initiates the restart of stalled replication forks, which reloads the replicative helicase on sites other than the origin of replication. Recognizes and binds to abandoned replication forks and remodels them to uncover a helicase loading site. Promotes assembly of the primosome at these replication forks.</text>
</comment>
<evidence type="ECO:0000256" key="4">
    <source>
        <dbReference type="ARBA" id="ARBA00022741"/>
    </source>
</evidence>
<feature type="domain" description="Primosomal protein N' 3' DNA-binding" evidence="9">
    <location>
        <begin position="40"/>
        <end position="138"/>
    </location>
</feature>
<accession>A0ABY8H2P7</accession>
<evidence type="ECO:0000313" key="10">
    <source>
        <dbReference type="EMBL" id="WFP15412.1"/>
    </source>
</evidence>
<keyword evidence="2 8" id="KW-0235">DNA replication</keyword>
<feature type="binding site" evidence="8">
    <location>
        <position position="423"/>
    </location>
    <ligand>
        <name>Zn(2+)</name>
        <dbReference type="ChEBI" id="CHEBI:29105"/>
        <label>1</label>
    </ligand>
</feature>
<feature type="binding site" evidence="8">
    <location>
        <position position="451"/>
    </location>
    <ligand>
        <name>Zn(2+)</name>
        <dbReference type="ChEBI" id="CHEBI:29105"/>
        <label>2</label>
    </ligand>
</feature>
<proteinExistence type="inferred from homology"/>
<dbReference type="Proteomes" id="UP001219037">
    <property type="component" value="Chromosome"/>
</dbReference>
<evidence type="ECO:0000256" key="7">
    <source>
        <dbReference type="ARBA" id="ARBA00023125"/>
    </source>
</evidence>
<feature type="binding site" evidence="8">
    <location>
        <position position="463"/>
    </location>
    <ligand>
        <name>Zn(2+)</name>
        <dbReference type="ChEBI" id="CHEBI:29105"/>
        <label>1</label>
    </ligand>
</feature>
<organism evidence="10 11">
    <name type="scientific">Citricoccus muralis</name>
    <dbReference type="NCBI Taxonomy" id="169134"/>
    <lineage>
        <taxon>Bacteria</taxon>
        <taxon>Bacillati</taxon>
        <taxon>Actinomycetota</taxon>
        <taxon>Actinomycetes</taxon>
        <taxon>Micrococcales</taxon>
        <taxon>Micrococcaceae</taxon>
        <taxon>Citricoccus</taxon>
    </lineage>
</organism>
<keyword evidence="6 8" id="KW-0067">ATP-binding</keyword>
<keyword evidence="4 8" id="KW-0547">Nucleotide-binding</keyword>
<keyword evidence="3 8" id="KW-0479">Metal-binding</keyword>
<evidence type="ECO:0000256" key="1">
    <source>
        <dbReference type="ARBA" id="ARBA00022515"/>
    </source>
</evidence>
<evidence type="ECO:0000259" key="9">
    <source>
        <dbReference type="Pfam" id="PF17764"/>
    </source>
</evidence>